<comment type="caution">
    <text evidence="9">The sequence shown here is derived from an EMBL/GenBank/DDBJ whole genome shotgun (WGS) entry which is preliminary data.</text>
</comment>
<feature type="domain" description="Pseudouridine synthase I TruA alpha/beta" evidence="8">
    <location>
        <begin position="9"/>
        <end position="104"/>
    </location>
</feature>
<gene>
    <name evidence="4 9" type="primary">truA</name>
    <name evidence="9" type="ORF">ICT70_09775</name>
</gene>
<dbReference type="InterPro" id="IPR020103">
    <property type="entry name" value="PsdUridine_synth_cat_dom_sf"/>
</dbReference>
<dbReference type="GO" id="GO:0160147">
    <property type="term" value="F:tRNA pseudouridine(38-40) synthase activity"/>
    <property type="evidence" value="ECO:0007669"/>
    <property type="project" value="UniProtKB-EC"/>
</dbReference>
<comment type="catalytic activity">
    <reaction evidence="4 7">
        <text>uridine(38/39/40) in tRNA = pseudouridine(38/39/40) in tRNA</text>
        <dbReference type="Rhea" id="RHEA:22376"/>
        <dbReference type="Rhea" id="RHEA-COMP:10085"/>
        <dbReference type="Rhea" id="RHEA-COMP:10087"/>
        <dbReference type="ChEBI" id="CHEBI:65314"/>
        <dbReference type="ChEBI" id="CHEBI:65315"/>
        <dbReference type="EC" id="5.4.99.12"/>
    </reaction>
</comment>
<evidence type="ECO:0000313" key="9">
    <source>
        <dbReference type="EMBL" id="MBD1400961.1"/>
    </source>
</evidence>
<dbReference type="HAMAP" id="MF_00171">
    <property type="entry name" value="TruA"/>
    <property type="match status" value="1"/>
</dbReference>
<accession>A0A8J6QQ72</accession>
<dbReference type="CDD" id="cd02570">
    <property type="entry name" value="PseudoU_synth_EcTruA"/>
    <property type="match status" value="1"/>
</dbReference>
<comment type="function">
    <text evidence="4">Formation of pseudouridine at positions 38, 39 and 40 in the anticodon stem and loop of transfer RNAs.</text>
</comment>
<evidence type="ECO:0000256" key="6">
    <source>
        <dbReference type="PIRSR" id="PIRSR001430-2"/>
    </source>
</evidence>
<dbReference type="Pfam" id="PF01416">
    <property type="entry name" value="PseudoU_synth_1"/>
    <property type="match status" value="2"/>
</dbReference>
<dbReference type="Gene3D" id="3.30.70.660">
    <property type="entry name" value="Pseudouridine synthase I, catalytic domain, C-terminal subdomain"/>
    <property type="match status" value="1"/>
</dbReference>
<evidence type="ECO:0000256" key="5">
    <source>
        <dbReference type="PIRSR" id="PIRSR001430-1"/>
    </source>
</evidence>
<dbReference type="InterPro" id="IPR020097">
    <property type="entry name" value="PsdUridine_synth_TruA_a/b_dom"/>
</dbReference>
<evidence type="ECO:0000259" key="8">
    <source>
        <dbReference type="Pfam" id="PF01416"/>
    </source>
</evidence>
<dbReference type="GO" id="GO:0031119">
    <property type="term" value="P:tRNA pseudouridine synthesis"/>
    <property type="evidence" value="ECO:0007669"/>
    <property type="project" value="UniProtKB-UniRule"/>
</dbReference>
<dbReference type="AlphaFoldDB" id="A0A8J6QQ72"/>
<feature type="active site" description="Nucleophile" evidence="4 5">
    <location>
        <position position="53"/>
    </location>
</feature>
<dbReference type="Proteomes" id="UP000632828">
    <property type="component" value="Unassembled WGS sequence"/>
</dbReference>
<proteinExistence type="inferred from homology"/>
<dbReference type="NCBIfam" id="TIGR00071">
    <property type="entry name" value="hisT_truA"/>
    <property type="match status" value="1"/>
</dbReference>
<comment type="caution">
    <text evidence="4">Lacks conserved residue(s) required for the propagation of feature annotation.</text>
</comment>
<evidence type="ECO:0000256" key="7">
    <source>
        <dbReference type="RuleBase" id="RU003792"/>
    </source>
</evidence>
<dbReference type="PANTHER" id="PTHR11142:SF0">
    <property type="entry name" value="TRNA PSEUDOURIDINE SYNTHASE-LIKE 1"/>
    <property type="match status" value="1"/>
</dbReference>
<dbReference type="PANTHER" id="PTHR11142">
    <property type="entry name" value="PSEUDOURIDYLATE SYNTHASE"/>
    <property type="match status" value="1"/>
</dbReference>
<evidence type="ECO:0000256" key="2">
    <source>
        <dbReference type="ARBA" id="ARBA00022694"/>
    </source>
</evidence>
<dbReference type="PIRSF" id="PIRSF001430">
    <property type="entry name" value="tRNA_psdUrid_synth"/>
    <property type="match status" value="1"/>
</dbReference>
<dbReference type="SUPFAM" id="SSF55120">
    <property type="entry name" value="Pseudouridine synthase"/>
    <property type="match status" value="1"/>
</dbReference>
<organism evidence="9 10">
    <name type="scientific">Pelovirga terrestris</name>
    <dbReference type="NCBI Taxonomy" id="2771352"/>
    <lineage>
        <taxon>Bacteria</taxon>
        <taxon>Pseudomonadati</taxon>
        <taxon>Thermodesulfobacteriota</taxon>
        <taxon>Desulfuromonadia</taxon>
        <taxon>Geobacterales</taxon>
        <taxon>Geobacteraceae</taxon>
        <taxon>Pelovirga</taxon>
    </lineage>
</organism>
<feature type="domain" description="Pseudouridine synthase I TruA alpha/beta" evidence="8">
    <location>
        <begin position="144"/>
        <end position="245"/>
    </location>
</feature>
<keyword evidence="10" id="KW-1185">Reference proteome</keyword>
<dbReference type="RefSeq" id="WP_191156047.1">
    <property type="nucleotide sequence ID" value="NZ_JACWUN010000010.1"/>
</dbReference>
<dbReference type="Gene3D" id="3.30.70.580">
    <property type="entry name" value="Pseudouridine synthase I, catalytic domain, N-terminal subdomain"/>
    <property type="match status" value="1"/>
</dbReference>
<evidence type="ECO:0000313" key="10">
    <source>
        <dbReference type="Proteomes" id="UP000632828"/>
    </source>
</evidence>
<dbReference type="EMBL" id="JACWUN010000010">
    <property type="protein sequence ID" value="MBD1400961.1"/>
    <property type="molecule type" value="Genomic_DNA"/>
</dbReference>
<dbReference type="EC" id="5.4.99.12" evidence="4"/>
<comment type="subunit">
    <text evidence="4">Homodimer.</text>
</comment>
<keyword evidence="2 4" id="KW-0819">tRNA processing</keyword>
<dbReference type="FunFam" id="3.30.70.580:FF:000001">
    <property type="entry name" value="tRNA pseudouridine synthase A"/>
    <property type="match status" value="1"/>
</dbReference>
<reference evidence="9" key="1">
    <citation type="submission" date="2020-09" db="EMBL/GenBank/DDBJ databases">
        <title>Pelobacter alkaliphilus sp. nov., a novel anaerobic arsenate-reducing bacterium from terrestrial mud volcano.</title>
        <authorList>
            <person name="Khomyakova M.A."/>
            <person name="Merkel A.Y."/>
            <person name="Slobodkin A.I."/>
        </authorList>
    </citation>
    <scope>NUCLEOTIDE SEQUENCE</scope>
    <source>
        <strain evidence="9">M08fum</strain>
    </source>
</reference>
<evidence type="ECO:0000256" key="3">
    <source>
        <dbReference type="ARBA" id="ARBA00023235"/>
    </source>
</evidence>
<name>A0A8J6QQ72_9BACT</name>
<evidence type="ECO:0000256" key="4">
    <source>
        <dbReference type="HAMAP-Rule" id="MF_00171"/>
    </source>
</evidence>
<keyword evidence="3 4" id="KW-0413">Isomerase</keyword>
<dbReference type="GO" id="GO:0003723">
    <property type="term" value="F:RNA binding"/>
    <property type="evidence" value="ECO:0007669"/>
    <property type="project" value="InterPro"/>
</dbReference>
<comment type="similarity">
    <text evidence="1 4 7">Belongs to the tRNA pseudouridine synthase TruA family.</text>
</comment>
<protein>
    <recommendedName>
        <fullName evidence="4">tRNA pseudouridine synthase A</fullName>
        <ecNumber evidence="4">5.4.99.12</ecNumber>
    </recommendedName>
    <alternativeName>
        <fullName evidence="4">tRNA pseudouridine(38-40) synthase</fullName>
    </alternativeName>
    <alternativeName>
        <fullName evidence="4">tRNA pseudouridylate synthase I</fullName>
    </alternativeName>
    <alternativeName>
        <fullName evidence="4">tRNA-uridine isomerase I</fullName>
    </alternativeName>
</protein>
<feature type="binding site" evidence="4 6">
    <location>
        <position position="111"/>
    </location>
    <ligand>
        <name>substrate</name>
    </ligand>
</feature>
<dbReference type="InterPro" id="IPR001406">
    <property type="entry name" value="PsdUridine_synth_TruA"/>
</dbReference>
<dbReference type="InterPro" id="IPR020095">
    <property type="entry name" value="PsdUridine_synth_TruA_C"/>
</dbReference>
<dbReference type="InterPro" id="IPR020094">
    <property type="entry name" value="TruA/RsuA/RluB/E/F_N"/>
</dbReference>
<sequence>MTERIKLTVAYDGSAYVGWQLQPNGISIQHCLEQALLQLSGQQLRVHSSGRTDAGVHARGMVCHFDSERVLPLTAWRDGLNRFLPADIAVRAAEKVTDDFHARYCATGKHYRYTLLRDPVRSPLERRTCWRVKASLDLDLMTQACKILTGVHDFVAFRSAGCSSTVTQKEIYAINLTEADALLYVDVYGSGFLRHMVRMMVGTLVEVGRGRRPVECLKLMLEDPARAPAAITAPPQGLCLMSVDYAMCQSV</sequence>
<evidence type="ECO:0000256" key="1">
    <source>
        <dbReference type="ARBA" id="ARBA00009375"/>
    </source>
</evidence>